<protein>
    <recommendedName>
        <fullName evidence="3">HMA domain-containing protein</fullName>
    </recommendedName>
</protein>
<organism evidence="4 5">
    <name type="scientific">Fraxinus pennsylvanica</name>
    <dbReference type="NCBI Taxonomy" id="56036"/>
    <lineage>
        <taxon>Eukaryota</taxon>
        <taxon>Viridiplantae</taxon>
        <taxon>Streptophyta</taxon>
        <taxon>Embryophyta</taxon>
        <taxon>Tracheophyta</taxon>
        <taxon>Spermatophyta</taxon>
        <taxon>Magnoliopsida</taxon>
        <taxon>eudicotyledons</taxon>
        <taxon>Gunneridae</taxon>
        <taxon>Pentapetalae</taxon>
        <taxon>asterids</taxon>
        <taxon>lamiids</taxon>
        <taxon>Lamiales</taxon>
        <taxon>Oleaceae</taxon>
        <taxon>Oleeae</taxon>
        <taxon>Fraxinus</taxon>
    </lineage>
</organism>
<dbReference type="PANTHER" id="PTHR22814">
    <property type="entry name" value="COPPER TRANSPORT PROTEIN ATOX1-RELATED"/>
    <property type="match status" value="1"/>
</dbReference>
<dbReference type="Pfam" id="PF00403">
    <property type="entry name" value="HMA"/>
    <property type="match status" value="1"/>
</dbReference>
<dbReference type="Gene3D" id="3.30.70.100">
    <property type="match status" value="1"/>
</dbReference>
<evidence type="ECO:0000313" key="5">
    <source>
        <dbReference type="Proteomes" id="UP000834106"/>
    </source>
</evidence>
<evidence type="ECO:0000256" key="2">
    <source>
        <dbReference type="ARBA" id="ARBA00022723"/>
    </source>
</evidence>
<dbReference type="SUPFAM" id="SSF55008">
    <property type="entry name" value="HMA, heavy metal-associated domain"/>
    <property type="match status" value="1"/>
</dbReference>
<dbReference type="AlphaFoldDB" id="A0AAD1ZXX9"/>
<dbReference type="CDD" id="cd00371">
    <property type="entry name" value="HMA"/>
    <property type="match status" value="1"/>
</dbReference>
<reference evidence="4" key="1">
    <citation type="submission" date="2023-05" db="EMBL/GenBank/DDBJ databases">
        <authorList>
            <person name="Huff M."/>
        </authorList>
    </citation>
    <scope>NUCLEOTIDE SEQUENCE</scope>
</reference>
<keyword evidence="5" id="KW-1185">Reference proteome</keyword>
<proteinExistence type="predicted"/>
<dbReference type="GO" id="GO:0046872">
    <property type="term" value="F:metal ion binding"/>
    <property type="evidence" value="ECO:0007669"/>
    <property type="project" value="UniProtKB-KW"/>
</dbReference>
<dbReference type="GO" id="GO:0016020">
    <property type="term" value="C:membrane"/>
    <property type="evidence" value="ECO:0007669"/>
    <property type="project" value="UniProtKB-SubCell"/>
</dbReference>
<accession>A0AAD1ZXX9</accession>
<name>A0AAD1ZXX9_9LAMI</name>
<dbReference type="Proteomes" id="UP000834106">
    <property type="component" value="Chromosome 15"/>
</dbReference>
<evidence type="ECO:0000259" key="3">
    <source>
        <dbReference type="PROSITE" id="PS50846"/>
    </source>
</evidence>
<dbReference type="InterPro" id="IPR006121">
    <property type="entry name" value="HMA_dom"/>
</dbReference>
<evidence type="ECO:0000313" key="4">
    <source>
        <dbReference type="EMBL" id="CAI9777692.1"/>
    </source>
</evidence>
<gene>
    <name evidence="4" type="ORF">FPE_LOCUS25122</name>
</gene>
<dbReference type="GO" id="GO:0009626">
    <property type="term" value="P:plant-type hypersensitive response"/>
    <property type="evidence" value="ECO:0007669"/>
    <property type="project" value="UniProtKB-KW"/>
</dbReference>
<sequence length="158" mass="18349">MGFLDRFSNFFESSWSDRKKLEKLKKKPLRTVEIRIKMDCRGCEKKVRKSVQHMRGVTQVLVERKMQKLTVIGHVDPVKVLRRVVRRTGKKAEMWPFVPYDMVPHPYAQGVYDKKAPLGYVRNVYDDPHPSSLARASSAEVRYTTAFSDENTNACVVM</sequence>
<comment type="subcellular location">
    <subcellularLocation>
        <location evidence="1">Membrane</location>
        <topology evidence="1">Peripheral membrane protein</topology>
    </subcellularLocation>
</comment>
<dbReference type="PANTHER" id="PTHR22814:SF294">
    <property type="entry name" value="HEAVY METAL-ASSOCIATED ISOPRENYLATED PLANT PROTEIN 27"/>
    <property type="match status" value="1"/>
</dbReference>
<keyword evidence="2" id="KW-0479">Metal-binding</keyword>
<dbReference type="PROSITE" id="PS50846">
    <property type="entry name" value="HMA_2"/>
    <property type="match status" value="1"/>
</dbReference>
<evidence type="ECO:0000256" key="1">
    <source>
        <dbReference type="ARBA" id="ARBA00004170"/>
    </source>
</evidence>
<dbReference type="InterPro" id="IPR036163">
    <property type="entry name" value="HMA_dom_sf"/>
</dbReference>
<feature type="domain" description="HMA" evidence="3">
    <location>
        <begin position="29"/>
        <end position="93"/>
    </location>
</feature>
<dbReference type="EMBL" id="OU503050">
    <property type="protein sequence ID" value="CAI9777692.1"/>
    <property type="molecule type" value="Genomic_DNA"/>
</dbReference>